<name>A0A8S2DMJ7_9BILA</name>
<keyword evidence="3 6" id="KW-1133">Transmembrane helix</keyword>
<comment type="subcellular location">
    <subcellularLocation>
        <location evidence="1">Membrane</location>
        <topology evidence="1">Multi-pass membrane protein</topology>
    </subcellularLocation>
</comment>
<evidence type="ECO:0000313" key="9">
    <source>
        <dbReference type="EMBL" id="CAF3723932.1"/>
    </source>
</evidence>
<evidence type="ECO:0000259" key="7">
    <source>
        <dbReference type="Pfam" id="PF00520"/>
    </source>
</evidence>
<keyword evidence="2 6" id="KW-0812">Transmembrane</keyword>
<evidence type="ECO:0000256" key="1">
    <source>
        <dbReference type="ARBA" id="ARBA00004141"/>
    </source>
</evidence>
<evidence type="ECO:0000313" key="8">
    <source>
        <dbReference type="EMBL" id="CAF0949573.1"/>
    </source>
</evidence>
<dbReference type="Pfam" id="PF00520">
    <property type="entry name" value="Ion_trans"/>
    <property type="match status" value="1"/>
</dbReference>
<accession>A0A8S2DMJ7</accession>
<gene>
    <name evidence="8" type="ORF">OVA965_LOCUS12080</name>
    <name evidence="9" type="ORF">TMI583_LOCUS12084</name>
</gene>
<reference evidence="8" key="1">
    <citation type="submission" date="2021-02" db="EMBL/GenBank/DDBJ databases">
        <authorList>
            <person name="Nowell W R."/>
        </authorList>
    </citation>
    <scope>NUCLEOTIDE SEQUENCE</scope>
</reference>
<evidence type="ECO:0000256" key="2">
    <source>
        <dbReference type="ARBA" id="ARBA00022692"/>
    </source>
</evidence>
<dbReference type="EMBL" id="CAJNOK010004784">
    <property type="protein sequence ID" value="CAF0949573.1"/>
    <property type="molecule type" value="Genomic_DNA"/>
</dbReference>
<proteinExistence type="predicted"/>
<sequence length="555" mass="63795">MATGFTNMFQELANTNPKISAITYELETSPTNEEKITLVRRVKWFYDAPIVRFYYHVIFFILFLGLFSFVLLVDYFPLNIYGETRSGIQNLPIPISEIILHICAWGLIADEIYQWVKHQRNEQDYSGDLRNISDIFGIILYSVGFITRFIVLERAFIVSKILMCMALIFCSIRLLHLFAAYESLGPTLVMIFKMTQQAMLIFVFFILIFLFSFSITSVSLLATTSQVNWTYTDDGHLLKATVIGNGSRTEMWDWQLFRDVINWGIWKVFGQIDEPINNSVSPNDSYGAFVFIFAILFVVIANVQLLNMLIAMFKSNGFEDLEGLNGFEDLEGLNGFEDLEGLNGFEDLEGVNGFEDLEGLNGFEDLEASLTIAHRNNNWPPVAIKTTQQMAREKQIAELYWKNYFITEEKKKQTSVDLKNMEIKLEKIYDAIIRNEQAAEELETDFIRGLMKLYYEHPQDVPPNTINTQRAVPPSNQVVNDFEEEFGFDDQLSPVARGSHQRSLTQISSSSTKILSVAPDNVPRSPARQPLLIEDNDSRPPNVRRIPKVLQRQWK</sequence>
<dbReference type="GO" id="GO:0005886">
    <property type="term" value="C:plasma membrane"/>
    <property type="evidence" value="ECO:0007669"/>
    <property type="project" value="TreeGrafter"/>
</dbReference>
<dbReference type="Proteomes" id="UP000677228">
    <property type="component" value="Unassembled WGS sequence"/>
</dbReference>
<comment type="caution">
    <text evidence="8">The sequence shown here is derived from an EMBL/GenBank/DDBJ whole genome shotgun (WGS) entry which is preliminary data.</text>
</comment>
<dbReference type="EMBL" id="CAJOBA010004789">
    <property type="protein sequence ID" value="CAF3723932.1"/>
    <property type="molecule type" value="Genomic_DNA"/>
</dbReference>
<dbReference type="InterPro" id="IPR005821">
    <property type="entry name" value="Ion_trans_dom"/>
</dbReference>
<feature type="transmembrane region" description="Helical" evidence="6">
    <location>
        <begin position="53"/>
        <end position="73"/>
    </location>
</feature>
<evidence type="ECO:0000256" key="3">
    <source>
        <dbReference type="ARBA" id="ARBA00022989"/>
    </source>
</evidence>
<protein>
    <recommendedName>
        <fullName evidence="7">Ion transport domain-containing protein</fullName>
    </recommendedName>
</protein>
<evidence type="ECO:0000256" key="5">
    <source>
        <dbReference type="SAM" id="MobiDB-lite"/>
    </source>
</evidence>
<feature type="compositionally biased region" description="Polar residues" evidence="5">
    <location>
        <begin position="501"/>
        <end position="514"/>
    </location>
</feature>
<keyword evidence="4 6" id="KW-0472">Membrane</keyword>
<feature type="region of interest" description="Disordered" evidence="5">
    <location>
        <begin position="499"/>
        <end position="555"/>
    </location>
</feature>
<feature type="transmembrane region" description="Helical" evidence="6">
    <location>
        <begin position="157"/>
        <end position="179"/>
    </location>
</feature>
<feature type="transmembrane region" description="Helical" evidence="6">
    <location>
        <begin position="200"/>
        <end position="222"/>
    </location>
</feature>
<evidence type="ECO:0000256" key="6">
    <source>
        <dbReference type="SAM" id="Phobius"/>
    </source>
</evidence>
<dbReference type="GO" id="GO:0099604">
    <property type="term" value="F:ligand-gated calcium channel activity"/>
    <property type="evidence" value="ECO:0007669"/>
    <property type="project" value="TreeGrafter"/>
</dbReference>
<dbReference type="InterPro" id="IPR050927">
    <property type="entry name" value="TRPM"/>
</dbReference>
<feature type="transmembrane region" description="Helical" evidence="6">
    <location>
        <begin position="134"/>
        <end position="151"/>
    </location>
</feature>
<dbReference type="AlphaFoldDB" id="A0A8S2DMJ7"/>
<evidence type="ECO:0000313" key="10">
    <source>
        <dbReference type="Proteomes" id="UP000677228"/>
    </source>
</evidence>
<dbReference type="PANTHER" id="PTHR13800">
    <property type="entry name" value="TRANSIENT RECEPTOR POTENTIAL CATION CHANNEL, SUBFAMILY M, MEMBER 6"/>
    <property type="match status" value="1"/>
</dbReference>
<evidence type="ECO:0000256" key="4">
    <source>
        <dbReference type="ARBA" id="ARBA00023136"/>
    </source>
</evidence>
<feature type="transmembrane region" description="Helical" evidence="6">
    <location>
        <begin position="286"/>
        <end position="306"/>
    </location>
</feature>
<dbReference type="PANTHER" id="PTHR13800:SF12">
    <property type="entry name" value="TRANSIENT RECEPTOR POTENTIAL CATION CHANNEL SUBFAMILY M MEMBER-LIKE 2"/>
    <property type="match status" value="1"/>
</dbReference>
<organism evidence="8 10">
    <name type="scientific">Didymodactylos carnosus</name>
    <dbReference type="NCBI Taxonomy" id="1234261"/>
    <lineage>
        <taxon>Eukaryota</taxon>
        <taxon>Metazoa</taxon>
        <taxon>Spiralia</taxon>
        <taxon>Gnathifera</taxon>
        <taxon>Rotifera</taxon>
        <taxon>Eurotatoria</taxon>
        <taxon>Bdelloidea</taxon>
        <taxon>Philodinida</taxon>
        <taxon>Philodinidae</taxon>
        <taxon>Didymodactylos</taxon>
    </lineage>
</organism>
<dbReference type="Proteomes" id="UP000682733">
    <property type="component" value="Unassembled WGS sequence"/>
</dbReference>
<feature type="domain" description="Ion transport" evidence="7">
    <location>
        <begin position="58"/>
        <end position="315"/>
    </location>
</feature>